<feature type="non-terminal residue" evidence="2">
    <location>
        <position position="443"/>
    </location>
</feature>
<dbReference type="SUPFAM" id="SSF48726">
    <property type="entry name" value="Immunoglobulin"/>
    <property type="match status" value="2"/>
</dbReference>
<evidence type="ECO:0000259" key="1">
    <source>
        <dbReference type="PROSITE" id="PS50835"/>
    </source>
</evidence>
<dbReference type="InterPro" id="IPR003599">
    <property type="entry name" value="Ig_sub"/>
</dbReference>
<dbReference type="GO" id="GO:0042289">
    <property type="term" value="F:MHC class II protein binding"/>
    <property type="evidence" value="ECO:0007669"/>
    <property type="project" value="TreeGrafter"/>
</dbReference>
<proteinExistence type="predicted"/>
<dbReference type="GO" id="GO:0042110">
    <property type="term" value="P:T cell activation"/>
    <property type="evidence" value="ECO:0007669"/>
    <property type="project" value="TreeGrafter"/>
</dbReference>
<accession>A0AAE0REQ3</accession>
<dbReference type="PANTHER" id="PTHR11422">
    <property type="entry name" value="T-CELL SURFACE GLYCOPROTEIN CD4"/>
    <property type="match status" value="1"/>
</dbReference>
<evidence type="ECO:0000313" key="3">
    <source>
        <dbReference type="Proteomes" id="UP001274896"/>
    </source>
</evidence>
<dbReference type="InterPro" id="IPR036179">
    <property type="entry name" value="Ig-like_dom_sf"/>
</dbReference>
<sequence>MKSEFISFINAWSDVIMVEKGTAITLRCSEEAQVTPRLVKWMMMGEKGARWTMLFSVDVIRERANRREILHQGGRILEISDYIFLRFTAMEESGGLYSCLLEKEDKKFKERIVLLAVVKLTLAPAPFIPIDSTARLKAEVSPSYAVAGGTWLSHTGSLLLTDVSLAGTLLTKLPRVTRSDSGTYTCNITVDGQSRKPVYSYTLSVTVNGEKSDSPEHTTHFRSSAVYALVHIPEAIPGKEQVAWFPNITYGPLHSLAALAQSAVTLPCANTNGDYVLLYWWSPDSTTKSPDLIYQFDRWRNSSSQSNIRLSLLNHSSVLSGKFSFLLRPELKEAGRYQCEVFRDDKVFAQVTALTVLKGYRTSDSSSMDLNCVYNERSQVASVRWSHIQRPERQLTSSAVIGRKIITIDLPVTPDTAGQYACTLQLKNGQIVRYLYTVTMPHT</sequence>
<feature type="domain" description="Ig-like" evidence="1">
    <location>
        <begin position="18"/>
        <end position="109"/>
    </location>
</feature>
<dbReference type="PANTHER" id="PTHR11422:SF3">
    <property type="entry name" value="G6F-LIKE PROTEIN"/>
    <property type="match status" value="1"/>
</dbReference>
<dbReference type="SMART" id="SM00409">
    <property type="entry name" value="IG"/>
    <property type="match status" value="3"/>
</dbReference>
<dbReference type="PROSITE" id="PS50835">
    <property type="entry name" value="IG_LIKE"/>
    <property type="match status" value="3"/>
</dbReference>
<dbReference type="AlphaFoldDB" id="A0AAE0REQ3"/>
<dbReference type="GO" id="GO:0045121">
    <property type="term" value="C:membrane raft"/>
    <property type="evidence" value="ECO:0007669"/>
    <property type="project" value="TreeGrafter"/>
</dbReference>
<dbReference type="GO" id="GO:0070374">
    <property type="term" value="P:positive regulation of ERK1 and ERK2 cascade"/>
    <property type="evidence" value="ECO:0007669"/>
    <property type="project" value="TreeGrafter"/>
</dbReference>
<dbReference type="Gene3D" id="2.60.40.10">
    <property type="entry name" value="Immunoglobulins"/>
    <property type="match status" value="1"/>
</dbReference>
<feature type="domain" description="Ig-like" evidence="1">
    <location>
        <begin position="246"/>
        <end position="341"/>
    </location>
</feature>
<dbReference type="EMBL" id="JAUCMX010000003">
    <property type="protein sequence ID" value="KAK3551601.1"/>
    <property type="molecule type" value="Genomic_DNA"/>
</dbReference>
<gene>
    <name evidence="2" type="ORF">QTP70_019764</name>
</gene>
<protein>
    <recommendedName>
        <fullName evidence="1">Ig-like domain-containing protein</fullName>
    </recommendedName>
</protein>
<evidence type="ECO:0000313" key="2">
    <source>
        <dbReference type="EMBL" id="KAK3551601.1"/>
    </source>
</evidence>
<feature type="domain" description="Ig-like" evidence="1">
    <location>
        <begin position="349"/>
        <end position="439"/>
    </location>
</feature>
<dbReference type="GO" id="GO:0035723">
    <property type="term" value="P:interleukin-15-mediated signaling pathway"/>
    <property type="evidence" value="ECO:0007669"/>
    <property type="project" value="TreeGrafter"/>
</dbReference>
<dbReference type="InterPro" id="IPR007110">
    <property type="entry name" value="Ig-like_dom"/>
</dbReference>
<comment type="caution">
    <text evidence="2">The sequence shown here is derived from an EMBL/GenBank/DDBJ whole genome shotgun (WGS) entry which is preliminary data.</text>
</comment>
<name>A0AAE0REQ3_9TELE</name>
<organism evidence="2 3">
    <name type="scientific">Hemibagrus guttatus</name>
    <dbReference type="NCBI Taxonomy" id="175788"/>
    <lineage>
        <taxon>Eukaryota</taxon>
        <taxon>Metazoa</taxon>
        <taxon>Chordata</taxon>
        <taxon>Craniata</taxon>
        <taxon>Vertebrata</taxon>
        <taxon>Euteleostomi</taxon>
        <taxon>Actinopterygii</taxon>
        <taxon>Neopterygii</taxon>
        <taxon>Teleostei</taxon>
        <taxon>Ostariophysi</taxon>
        <taxon>Siluriformes</taxon>
        <taxon>Bagridae</taxon>
        <taxon>Hemibagrus</taxon>
    </lineage>
</organism>
<dbReference type="GO" id="GO:1990782">
    <property type="term" value="F:protein tyrosine kinase binding"/>
    <property type="evidence" value="ECO:0007669"/>
    <property type="project" value="TreeGrafter"/>
</dbReference>
<reference evidence="2" key="1">
    <citation type="submission" date="2023-06" db="EMBL/GenBank/DDBJ databases">
        <title>Male Hemibagrus guttatus genome.</title>
        <authorList>
            <person name="Bian C."/>
        </authorList>
    </citation>
    <scope>NUCLEOTIDE SEQUENCE</scope>
    <source>
        <strain evidence="2">Male_cb2023</strain>
        <tissue evidence="2">Muscle</tissue>
    </source>
</reference>
<dbReference type="InterPro" id="IPR013783">
    <property type="entry name" value="Ig-like_fold"/>
</dbReference>
<dbReference type="Proteomes" id="UP001274896">
    <property type="component" value="Unassembled WGS sequence"/>
</dbReference>
<dbReference type="GO" id="GO:0009897">
    <property type="term" value="C:external side of plasma membrane"/>
    <property type="evidence" value="ECO:0007669"/>
    <property type="project" value="TreeGrafter"/>
</dbReference>
<keyword evidence="3" id="KW-1185">Reference proteome</keyword>